<evidence type="ECO:0000256" key="10">
    <source>
        <dbReference type="ARBA" id="ARBA00022840"/>
    </source>
</evidence>
<organism evidence="16 17">
    <name type="scientific">Aminithiophilus ramosus</name>
    <dbReference type="NCBI Taxonomy" id="3029084"/>
    <lineage>
        <taxon>Bacteria</taxon>
        <taxon>Thermotogati</taxon>
        <taxon>Synergistota</taxon>
        <taxon>Synergistia</taxon>
        <taxon>Synergistales</taxon>
        <taxon>Aminithiophilaceae</taxon>
        <taxon>Aminithiophilus</taxon>
    </lineage>
</organism>
<comment type="catalytic activity">
    <reaction evidence="13 14">
        <text>FMN + ATP + H(+) = FAD + diphosphate</text>
        <dbReference type="Rhea" id="RHEA:17237"/>
        <dbReference type="ChEBI" id="CHEBI:15378"/>
        <dbReference type="ChEBI" id="CHEBI:30616"/>
        <dbReference type="ChEBI" id="CHEBI:33019"/>
        <dbReference type="ChEBI" id="CHEBI:57692"/>
        <dbReference type="ChEBI" id="CHEBI:58210"/>
        <dbReference type="EC" id="2.7.7.2"/>
    </reaction>
</comment>
<dbReference type="InterPro" id="IPR015865">
    <property type="entry name" value="Riboflavin_kinase_bac/euk"/>
</dbReference>
<evidence type="ECO:0000256" key="12">
    <source>
        <dbReference type="ARBA" id="ARBA00047880"/>
    </source>
</evidence>
<dbReference type="InterPro" id="IPR014729">
    <property type="entry name" value="Rossmann-like_a/b/a_fold"/>
</dbReference>
<keyword evidence="17" id="KW-1185">Reference proteome</keyword>
<comment type="pathway">
    <text evidence="1 14">Cofactor biosynthesis; FAD biosynthesis; FAD from FMN: step 1/1.</text>
</comment>
<dbReference type="GO" id="GO:0008531">
    <property type="term" value="F:riboflavin kinase activity"/>
    <property type="evidence" value="ECO:0007669"/>
    <property type="project" value="UniProtKB-UniRule"/>
</dbReference>
<evidence type="ECO:0000256" key="13">
    <source>
        <dbReference type="ARBA" id="ARBA00049494"/>
    </source>
</evidence>
<dbReference type="RefSeq" id="WP_274372340.1">
    <property type="nucleotide sequence ID" value="NZ_CP072943.1"/>
</dbReference>
<dbReference type="GO" id="GO:0009398">
    <property type="term" value="P:FMN biosynthetic process"/>
    <property type="evidence" value="ECO:0007669"/>
    <property type="project" value="UniProtKB-UniRule"/>
</dbReference>
<dbReference type="PANTHER" id="PTHR22749:SF6">
    <property type="entry name" value="RIBOFLAVIN KINASE"/>
    <property type="match status" value="1"/>
</dbReference>
<dbReference type="SUPFAM" id="SSF52374">
    <property type="entry name" value="Nucleotidylyl transferase"/>
    <property type="match status" value="1"/>
</dbReference>
<gene>
    <name evidence="16" type="primary">ribF</name>
    <name evidence="16" type="ORF">KAR29_07215</name>
</gene>
<keyword evidence="3 14" id="KW-0285">Flavoprotein</keyword>
<dbReference type="Pfam" id="PF06574">
    <property type="entry name" value="FAD_syn"/>
    <property type="match status" value="1"/>
</dbReference>
<dbReference type="InterPro" id="IPR023465">
    <property type="entry name" value="Riboflavin_kinase_dom_sf"/>
</dbReference>
<dbReference type="CDD" id="cd02064">
    <property type="entry name" value="FAD_synthetase_N"/>
    <property type="match status" value="1"/>
</dbReference>
<comment type="catalytic activity">
    <reaction evidence="12 14">
        <text>riboflavin + ATP = FMN + ADP + H(+)</text>
        <dbReference type="Rhea" id="RHEA:14357"/>
        <dbReference type="ChEBI" id="CHEBI:15378"/>
        <dbReference type="ChEBI" id="CHEBI:30616"/>
        <dbReference type="ChEBI" id="CHEBI:57986"/>
        <dbReference type="ChEBI" id="CHEBI:58210"/>
        <dbReference type="ChEBI" id="CHEBI:456216"/>
        <dbReference type="EC" id="2.7.1.26"/>
    </reaction>
</comment>
<feature type="domain" description="Riboflavin kinase" evidence="15">
    <location>
        <begin position="164"/>
        <end position="289"/>
    </location>
</feature>
<evidence type="ECO:0000313" key="16">
    <source>
        <dbReference type="EMBL" id="QTX31196.1"/>
    </source>
</evidence>
<keyword evidence="6 14" id="KW-0548">Nucleotidyltransferase</keyword>
<dbReference type="AlphaFoldDB" id="A0A9Q7EXP8"/>
<dbReference type="InterPro" id="IPR002606">
    <property type="entry name" value="Riboflavin_kinase_bac"/>
</dbReference>
<name>A0A9Q7EXP8_9BACT</name>
<evidence type="ECO:0000256" key="9">
    <source>
        <dbReference type="ARBA" id="ARBA00022827"/>
    </source>
</evidence>
<evidence type="ECO:0000256" key="1">
    <source>
        <dbReference type="ARBA" id="ARBA00004726"/>
    </source>
</evidence>
<dbReference type="InterPro" id="IPR023468">
    <property type="entry name" value="Riboflavin_kinase"/>
</dbReference>
<evidence type="ECO:0000256" key="6">
    <source>
        <dbReference type="ARBA" id="ARBA00022695"/>
    </source>
</evidence>
<keyword evidence="7 14" id="KW-0547">Nucleotide-binding</keyword>
<dbReference type="GO" id="GO:0005524">
    <property type="term" value="F:ATP binding"/>
    <property type="evidence" value="ECO:0007669"/>
    <property type="project" value="UniProtKB-UniRule"/>
</dbReference>
<dbReference type="GO" id="GO:0003919">
    <property type="term" value="F:FMN adenylyltransferase activity"/>
    <property type="evidence" value="ECO:0007669"/>
    <property type="project" value="UniProtKB-UniRule"/>
</dbReference>
<sequence length="310" mass="34857">MILTLGAFDGFHRGHQKLLEKAASLAEDEARWAVVTFSPHPQMVLSPSPRPALFSESERDLIARFLRIPNLIKIDFTRWLAELAPEAFMDFLAKNIDVSGLVVGDDFRYGQSRKGDVVQLTESCRRRRWRVAVLPQLVLDGQSVSSTLLRQKIAGGDVVAASELLGYPFFAVGVVVPGDRRGRTLGFPTANLSLPQGKIFPERGVYATAALVGEEWRPGALNVGFNPTFEGRRSLRFEVHFPGFNGDLYGQSLPVFILKRLREEMRFGCPEELAAQMGRDVGKVLEAWERYRPTAQEPLRRWKSLLSRYV</sequence>
<comment type="similarity">
    <text evidence="14">Belongs to the ribF family.</text>
</comment>
<keyword evidence="8 14" id="KW-0418">Kinase</keyword>
<evidence type="ECO:0000256" key="3">
    <source>
        <dbReference type="ARBA" id="ARBA00022630"/>
    </source>
</evidence>
<evidence type="ECO:0000256" key="8">
    <source>
        <dbReference type="ARBA" id="ARBA00022777"/>
    </source>
</evidence>
<keyword evidence="5 14" id="KW-0808">Transferase</keyword>
<dbReference type="SUPFAM" id="SSF82114">
    <property type="entry name" value="Riboflavin kinase-like"/>
    <property type="match status" value="1"/>
</dbReference>
<dbReference type="EC" id="2.7.7.2" evidence="14"/>
<evidence type="ECO:0000256" key="4">
    <source>
        <dbReference type="ARBA" id="ARBA00022643"/>
    </source>
</evidence>
<evidence type="ECO:0000313" key="17">
    <source>
        <dbReference type="Proteomes" id="UP000671879"/>
    </source>
</evidence>
<dbReference type="GO" id="GO:0006747">
    <property type="term" value="P:FAD biosynthetic process"/>
    <property type="evidence" value="ECO:0007669"/>
    <property type="project" value="UniProtKB-UniRule"/>
</dbReference>
<dbReference type="Gene3D" id="3.40.50.620">
    <property type="entry name" value="HUPs"/>
    <property type="match status" value="1"/>
</dbReference>
<dbReference type="Proteomes" id="UP000671879">
    <property type="component" value="Chromosome"/>
</dbReference>
<keyword evidence="11" id="KW-0511">Multifunctional enzyme</keyword>
<dbReference type="Pfam" id="PF01687">
    <property type="entry name" value="Flavokinase"/>
    <property type="match status" value="1"/>
</dbReference>
<keyword evidence="4 14" id="KW-0288">FMN</keyword>
<dbReference type="EC" id="2.7.1.26" evidence="14"/>
<reference evidence="17" key="1">
    <citation type="submission" date="2021-04" db="EMBL/GenBank/DDBJ databases">
        <title>A novel Synergistetes isolate from a pyrite-forming mixed culture.</title>
        <authorList>
            <person name="Bunk B."/>
            <person name="Sproer C."/>
            <person name="Spring S."/>
            <person name="Pester M."/>
        </authorList>
    </citation>
    <scope>NUCLEOTIDE SEQUENCE [LARGE SCALE GENOMIC DNA]</scope>
    <source>
        <strain evidence="17">J.5.4.2-T.3.5.2</strain>
    </source>
</reference>
<evidence type="ECO:0000256" key="7">
    <source>
        <dbReference type="ARBA" id="ARBA00022741"/>
    </source>
</evidence>
<dbReference type="PIRSF" id="PIRSF004491">
    <property type="entry name" value="FAD_Synth"/>
    <property type="match status" value="1"/>
</dbReference>
<dbReference type="GO" id="GO:0009231">
    <property type="term" value="P:riboflavin biosynthetic process"/>
    <property type="evidence" value="ECO:0007669"/>
    <property type="project" value="InterPro"/>
</dbReference>
<dbReference type="EMBL" id="CP072943">
    <property type="protein sequence ID" value="QTX31196.1"/>
    <property type="molecule type" value="Genomic_DNA"/>
</dbReference>
<evidence type="ECO:0000256" key="14">
    <source>
        <dbReference type="PIRNR" id="PIRNR004491"/>
    </source>
</evidence>
<evidence type="ECO:0000256" key="5">
    <source>
        <dbReference type="ARBA" id="ARBA00022679"/>
    </source>
</evidence>
<evidence type="ECO:0000259" key="15">
    <source>
        <dbReference type="SMART" id="SM00904"/>
    </source>
</evidence>
<dbReference type="SMART" id="SM00904">
    <property type="entry name" value="Flavokinase"/>
    <property type="match status" value="1"/>
</dbReference>
<proteinExistence type="inferred from homology"/>
<dbReference type="NCBIfam" id="TIGR00083">
    <property type="entry name" value="ribF"/>
    <property type="match status" value="1"/>
</dbReference>
<dbReference type="PANTHER" id="PTHR22749">
    <property type="entry name" value="RIBOFLAVIN KINASE/FMN ADENYLYLTRANSFERASE"/>
    <property type="match status" value="1"/>
</dbReference>
<evidence type="ECO:0000256" key="11">
    <source>
        <dbReference type="ARBA" id="ARBA00023268"/>
    </source>
</evidence>
<keyword evidence="9 14" id="KW-0274">FAD</keyword>
<dbReference type="InterPro" id="IPR015864">
    <property type="entry name" value="FAD_synthase"/>
</dbReference>
<dbReference type="NCBIfam" id="TIGR00125">
    <property type="entry name" value="cyt_tran_rel"/>
    <property type="match status" value="1"/>
</dbReference>
<protein>
    <recommendedName>
        <fullName evidence="14">Riboflavin biosynthesis protein</fullName>
    </recommendedName>
    <domain>
        <recommendedName>
            <fullName evidence="14">Riboflavin kinase</fullName>
            <ecNumber evidence="14">2.7.1.26</ecNumber>
        </recommendedName>
        <alternativeName>
            <fullName evidence="14">Flavokinase</fullName>
        </alternativeName>
    </domain>
    <domain>
        <recommendedName>
            <fullName evidence="14">FMN adenylyltransferase</fullName>
            <ecNumber evidence="14">2.7.7.2</ecNumber>
        </recommendedName>
        <alternativeName>
            <fullName evidence="14">FAD pyrophosphorylase</fullName>
        </alternativeName>
        <alternativeName>
            <fullName evidence="14">FAD synthase</fullName>
        </alternativeName>
    </domain>
</protein>
<dbReference type="Gene3D" id="2.40.30.30">
    <property type="entry name" value="Riboflavin kinase-like"/>
    <property type="match status" value="1"/>
</dbReference>
<evidence type="ECO:0000256" key="2">
    <source>
        <dbReference type="ARBA" id="ARBA00005201"/>
    </source>
</evidence>
<keyword evidence="10 14" id="KW-0067">ATP-binding</keyword>
<accession>A0A9Q7EXP8</accession>
<dbReference type="KEGG" id="aram:KAR29_07215"/>
<comment type="pathway">
    <text evidence="2 14">Cofactor biosynthesis; FMN biosynthesis; FMN from riboflavin (ATP route): step 1/1.</text>
</comment>
<dbReference type="InterPro" id="IPR004821">
    <property type="entry name" value="Cyt_trans-like"/>
</dbReference>